<feature type="coiled-coil region" evidence="1">
    <location>
        <begin position="126"/>
        <end position="153"/>
    </location>
</feature>
<dbReference type="RefSeq" id="WP_061421043.1">
    <property type="nucleotide sequence ID" value="NZ_KQ970370.1"/>
</dbReference>
<evidence type="ECO:0000256" key="2">
    <source>
        <dbReference type="SAM" id="MobiDB-lite"/>
    </source>
</evidence>
<dbReference type="Proteomes" id="UP000070220">
    <property type="component" value="Unassembled WGS sequence"/>
</dbReference>
<accession>A0A139Q9Q2</accession>
<organism evidence="3 4">
    <name type="scientific">Streptococcus oralis</name>
    <dbReference type="NCBI Taxonomy" id="1303"/>
    <lineage>
        <taxon>Bacteria</taxon>
        <taxon>Bacillati</taxon>
        <taxon>Bacillota</taxon>
        <taxon>Bacilli</taxon>
        <taxon>Lactobacillales</taxon>
        <taxon>Streptococcaceae</taxon>
        <taxon>Streptococcus</taxon>
    </lineage>
</organism>
<gene>
    <name evidence="3" type="ORF">SORDD30_00655</name>
</gene>
<reference evidence="3 4" key="1">
    <citation type="submission" date="2016-01" db="EMBL/GenBank/DDBJ databases">
        <title>Highly variable Streptococcus oralis are common among viridans streptococci isolated from primates.</title>
        <authorList>
            <person name="Denapaite D."/>
            <person name="Rieger M."/>
            <person name="Koendgen S."/>
            <person name="Brueckner R."/>
            <person name="Ochigava I."/>
            <person name="Kappeler P."/>
            <person name="Maetz-Rensing K."/>
            <person name="Leendertz F."/>
            <person name="Hakenbeck R."/>
        </authorList>
    </citation>
    <scope>NUCLEOTIDE SEQUENCE [LARGE SCALE GENOMIC DNA]</scope>
    <source>
        <strain evidence="3 4">DD30</strain>
    </source>
</reference>
<feature type="region of interest" description="Disordered" evidence="2">
    <location>
        <begin position="1"/>
        <end position="25"/>
    </location>
</feature>
<dbReference type="PATRIC" id="fig|1303.83.peg.692"/>
<dbReference type="AlphaFoldDB" id="A0A139Q9Q2"/>
<keyword evidence="1" id="KW-0175">Coiled coil</keyword>
<comment type="caution">
    <text evidence="3">The sequence shown here is derived from an EMBL/GenBank/DDBJ whole genome shotgun (WGS) entry which is preliminary data.</text>
</comment>
<name>A0A139Q9Q2_STROR</name>
<dbReference type="EMBL" id="LQRP01000028">
    <property type="protein sequence ID" value="KXT99247.1"/>
    <property type="molecule type" value="Genomic_DNA"/>
</dbReference>
<sequence length="199" mass="23420">MTIQENKRQSKYNPSRYENEKPYNDVPCEPNQVLAPFVIRDKEMRQSKDINPKNLKTFKFYGKAVLVGFVPVNIEDFDNVIKIFNMDVNKYLNRYTKSNDLSLDEMLDKMSNNEEVGFDPTGVDSHEEIIMMLETIRELIEEVERRNKKYGQILRLIYENMDIAKQDIISTLGMKKTQGYEAIKKAQAMAKEVYRELNQ</sequence>
<evidence type="ECO:0000313" key="4">
    <source>
        <dbReference type="Proteomes" id="UP000070220"/>
    </source>
</evidence>
<protein>
    <submittedName>
        <fullName evidence="3">Uncharacterized protein</fullName>
    </submittedName>
</protein>
<evidence type="ECO:0000256" key="1">
    <source>
        <dbReference type="SAM" id="Coils"/>
    </source>
</evidence>
<proteinExistence type="predicted"/>
<evidence type="ECO:0000313" key="3">
    <source>
        <dbReference type="EMBL" id="KXT99247.1"/>
    </source>
</evidence>